<dbReference type="RefSeq" id="WP_042496447.1">
    <property type="nucleotide sequence ID" value="NZ_BBNQ01000001.1"/>
</dbReference>
<sequence>MTFKILITLSILLSFSACKKTQDTEVETEIEETTSQNLSEKSIAQLKYVEYALDVKTEKAIEDWAEYFQLETHINNVKKGDLGFFYDNDKNIKTLLRDLKKDIPEAVNSDATLARISALETHLYKLKSLANLESTSKDELLLTIKDFLISFSNFNFQMNQKIEADGINIAKP</sequence>
<dbReference type="PROSITE" id="PS51257">
    <property type="entry name" value="PROKAR_LIPOPROTEIN"/>
    <property type="match status" value="1"/>
</dbReference>
<gene>
    <name evidence="3" type="ORF">JCM19274_3291</name>
    <name evidence="2" type="ORF">JCM19300_3780</name>
</gene>
<organism evidence="3 4">
    <name type="scientific">Algibacter lectus</name>
    <dbReference type="NCBI Taxonomy" id="221126"/>
    <lineage>
        <taxon>Bacteria</taxon>
        <taxon>Pseudomonadati</taxon>
        <taxon>Bacteroidota</taxon>
        <taxon>Flavobacteriia</taxon>
        <taxon>Flavobacteriales</taxon>
        <taxon>Flavobacteriaceae</taxon>
        <taxon>Algibacter</taxon>
    </lineage>
</organism>
<feature type="chain" id="PRO_5010408437" evidence="1">
    <location>
        <begin position="20"/>
        <end position="172"/>
    </location>
</feature>
<dbReference type="Proteomes" id="UP000029644">
    <property type="component" value="Unassembled WGS sequence"/>
</dbReference>
<reference evidence="4 5" key="1">
    <citation type="journal article" date="2014" name="Genome Announc.">
        <title>Draft Genome Sequences of Marine Flavobacterium Algibacter lectus Strains SS8 and NR4.</title>
        <authorList>
            <person name="Takatani N."/>
            <person name="Nakanishi M."/>
            <person name="Meirelles P."/>
            <person name="Mino S."/>
            <person name="Suda W."/>
            <person name="Oshima K."/>
            <person name="Hattori M."/>
            <person name="Ohkuma M."/>
            <person name="Hosokawa M."/>
            <person name="Miyashita K."/>
            <person name="Thompson F.L."/>
            <person name="Niwa A."/>
            <person name="Sawabe T."/>
            <person name="Sawabe T."/>
        </authorList>
    </citation>
    <scope>NUCLEOTIDE SEQUENCE [LARGE SCALE GENOMIC DNA]</scope>
    <source>
        <strain evidence="3">JCM 19274</strain>
        <strain evidence="2 5">JCM 19300</strain>
        <strain evidence="4">JCM19274</strain>
    </source>
</reference>
<evidence type="ECO:0000313" key="4">
    <source>
        <dbReference type="Proteomes" id="UP000029643"/>
    </source>
</evidence>
<name>A0A090WR67_9FLAO</name>
<evidence type="ECO:0000256" key="1">
    <source>
        <dbReference type="SAM" id="SignalP"/>
    </source>
</evidence>
<proteinExistence type="predicted"/>
<protein>
    <submittedName>
        <fullName evidence="3">Uncharacterized protein</fullName>
    </submittedName>
</protein>
<evidence type="ECO:0000313" key="3">
    <source>
        <dbReference type="EMBL" id="GAL78733.1"/>
    </source>
</evidence>
<dbReference type="Proteomes" id="UP000029643">
    <property type="component" value="Unassembled WGS sequence"/>
</dbReference>
<comment type="caution">
    <text evidence="3">The sequence shown here is derived from an EMBL/GenBank/DDBJ whole genome shotgun (WGS) entry which is preliminary data.</text>
</comment>
<dbReference type="OrthoDB" id="1443931at2"/>
<dbReference type="EMBL" id="BBNQ01000001">
    <property type="protein sequence ID" value="GAL60842.1"/>
    <property type="molecule type" value="Genomic_DNA"/>
</dbReference>
<dbReference type="EMBL" id="BBNU01000004">
    <property type="protein sequence ID" value="GAL78733.1"/>
    <property type="molecule type" value="Genomic_DNA"/>
</dbReference>
<accession>A0A090WR67</accession>
<feature type="signal peptide" evidence="1">
    <location>
        <begin position="1"/>
        <end position="19"/>
    </location>
</feature>
<dbReference type="AlphaFoldDB" id="A0A090WR67"/>
<keyword evidence="1" id="KW-0732">Signal</keyword>
<evidence type="ECO:0000313" key="2">
    <source>
        <dbReference type="EMBL" id="GAL60842.1"/>
    </source>
</evidence>
<evidence type="ECO:0000313" key="5">
    <source>
        <dbReference type="Proteomes" id="UP000029644"/>
    </source>
</evidence>
<dbReference type="STRING" id="221126.SAMN04489722_103352"/>